<evidence type="ECO:0000313" key="6">
    <source>
        <dbReference type="Proteomes" id="UP001066276"/>
    </source>
</evidence>
<dbReference type="InterPro" id="IPR016035">
    <property type="entry name" value="Acyl_Trfase/lysoPLipase"/>
</dbReference>
<dbReference type="PANTHER" id="PTHR10728:SF39">
    <property type="entry name" value="CYTOSOLIC PHOSPHOLIPASE A2 GAMMA"/>
    <property type="match status" value="1"/>
</dbReference>
<comment type="caution">
    <text evidence="5">The sequence shown here is derived from an EMBL/GenBank/DDBJ whole genome shotgun (WGS) entry which is preliminary data.</text>
</comment>
<dbReference type="SUPFAM" id="SSF52151">
    <property type="entry name" value="FabD/lysophospholipase-like"/>
    <property type="match status" value="2"/>
</dbReference>
<dbReference type="PANTHER" id="PTHR10728">
    <property type="entry name" value="CYTOSOLIC PHOSPHOLIPASE A2"/>
    <property type="match status" value="1"/>
</dbReference>
<gene>
    <name evidence="5" type="ORF">NDU88_004116</name>
</gene>
<dbReference type="PROSITE" id="PS51210">
    <property type="entry name" value="PLA2C"/>
    <property type="match status" value="1"/>
</dbReference>
<evidence type="ECO:0000256" key="3">
    <source>
        <dbReference type="PROSITE-ProRule" id="PRU00555"/>
    </source>
</evidence>
<accession>A0AAV7QGU0</accession>
<dbReference type="Pfam" id="PF01735">
    <property type="entry name" value="PLA2_B"/>
    <property type="match status" value="1"/>
</dbReference>
<evidence type="ECO:0000256" key="1">
    <source>
        <dbReference type="ARBA" id="ARBA00022801"/>
    </source>
</evidence>
<dbReference type="GO" id="GO:0005654">
    <property type="term" value="C:nucleoplasm"/>
    <property type="evidence" value="ECO:0007669"/>
    <property type="project" value="TreeGrafter"/>
</dbReference>
<evidence type="ECO:0000256" key="2">
    <source>
        <dbReference type="ARBA" id="ARBA00023098"/>
    </source>
</evidence>
<dbReference type="Proteomes" id="UP001066276">
    <property type="component" value="Chromosome 6"/>
</dbReference>
<proteinExistence type="predicted"/>
<keyword evidence="1 3" id="KW-0378">Hydrolase</keyword>
<dbReference type="SMART" id="SM00022">
    <property type="entry name" value="PLAc"/>
    <property type="match status" value="1"/>
</dbReference>
<keyword evidence="3" id="KW-0442">Lipid degradation</keyword>
<dbReference type="InterPro" id="IPR002642">
    <property type="entry name" value="LysoPLipase_cat_dom"/>
</dbReference>
<dbReference type="GO" id="GO:0005544">
    <property type="term" value="F:calcium-dependent phospholipid binding"/>
    <property type="evidence" value="ECO:0007669"/>
    <property type="project" value="TreeGrafter"/>
</dbReference>
<dbReference type="AlphaFoldDB" id="A0AAV7QGU0"/>
<evidence type="ECO:0000313" key="5">
    <source>
        <dbReference type="EMBL" id="KAJ1137718.1"/>
    </source>
</evidence>
<feature type="domain" description="PLA2c" evidence="4">
    <location>
        <begin position="4"/>
        <end position="568"/>
    </location>
</feature>
<dbReference type="GO" id="GO:0046475">
    <property type="term" value="P:glycerophospholipid catabolic process"/>
    <property type="evidence" value="ECO:0007669"/>
    <property type="project" value="TreeGrafter"/>
</dbReference>
<keyword evidence="2 3" id="KW-0443">Lipid metabolism</keyword>
<organism evidence="5 6">
    <name type="scientific">Pleurodeles waltl</name>
    <name type="common">Iberian ribbed newt</name>
    <dbReference type="NCBI Taxonomy" id="8319"/>
    <lineage>
        <taxon>Eukaryota</taxon>
        <taxon>Metazoa</taxon>
        <taxon>Chordata</taxon>
        <taxon>Craniata</taxon>
        <taxon>Vertebrata</taxon>
        <taxon>Euteleostomi</taxon>
        <taxon>Amphibia</taxon>
        <taxon>Batrachia</taxon>
        <taxon>Caudata</taxon>
        <taxon>Salamandroidea</taxon>
        <taxon>Salamandridae</taxon>
        <taxon>Pleurodelinae</taxon>
        <taxon>Pleurodeles</taxon>
    </lineage>
</organism>
<reference evidence="5" key="1">
    <citation type="journal article" date="2022" name="bioRxiv">
        <title>Sequencing and chromosome-scale assembly of the giantPleurodeles waltlgenome.</title>
        <authorList>
            <person name="Brown T."/>
            <person name="Elewa A."/>
            <person name="Iarovenko S."/>
            <person name="Subramanian E."/>
            <person name="Araus A.J."/>
            <person name="Petzold A."/>
            <person name="Susuki M."/>
            <person name="Suzuki K.-i.T."/>
            <person name="Hayashi T."/>
            <person name="Toyoda A."/>
            <person name="Oliveira C."/>
            <person name="Osipova E."/>
            <person name="Leigh N.D."/>
            <person name="Simon A."/>
            <person name="Yun M.H."/>
        </authorList>
    </citation>
    <scope>NUCLEOTIDE SEQUENCE</scope>
    <source>
        <strain evidence="5">20211129_DDA</strain>
        <tissue evidence="5">Liver</tissue>
    </source>
</reference>
<keyword evidence="6" id="KW-1185">Reference proteome</keyword>
<name>A0AAV7QGU0_PLEWA</name>
<dbReference type="GO" id="GO:0005635">
    <property type="term" value="C:nuclear envelope"/>
    <property type="evidence" value="ECO:0007669"/>
    <property type="project" value="TreeGrafter"/>
</dbReference>
<dbReference type="GO" id="GO:0005829">
    <property type="term" value="C:cytosol"/>
    <property type="evidence" value="ECO:0007669"/>
    <property type="project" value="TreeGrafter"/>
</dbReference>
<sequence length="568" mass="63440">MDTIENGTSAHIRWSKELSDGEKAATKKRKTFIAECLRRNSIKCDLDKVPCVALLGSGGGVRAMIALMGTLSELGRADLLDSIMYLCGVSGSTWCMSSVYEDINWSKNIKKCEDKLIEYLNKPSQTPLSVWQKIQLAIEEGVCSLTILWSYMVGNHMIKEINENNLSKHKGACENGANPYPIYAAVEKSNITNDKKNASGTWFEFTPHDAGFIDYGAFVNTEVIGSQFNNGGLATTKAEQTICYLRGLWGSALANEYEIKAYIKDYISSWFTGKHEEEEEDDTKMELQCLRSCAVPVKCTCECCTAAEFIATLSVEELCSEAGQKELLRLEELLEECKKNGSHHMLPPAATPPASPPVEGREMAYFRVQSFIPSLVSSAYEKMVIMAKLMKSLVSWQWGTTHNYLYKCNTTDNPVPKELAEKEFINLIDAGLAINSAYPLVLRPERKVNLILSFDFSAGNPFETLKQTADYCKANKIPFPDIKVNKHEETKPSGCYVFKGPNVPTVVHIPLFNTENCAGEIQKYRDTFSTFKPSYGKDNVEDLLKVSKRNVQNNKNIILGELRKAVLP</sequence>
<protein>
    <recommendedName>
        <fullName evidence="4">PLA2c domain-containing protein</fullName>
    </recommendedName>
</protein>
<dbReference type="Gene3D" id="3.40.1090.10">
    <property type="entry name" value="Cytosolic phospholipase A2 catalytic domain"/>
    <property type="match status" value="1"/>
</dbReference>
<dbReference type="EMBL" id="JANPWB010000010">
    <property type="protein sequence ID" value="KAJ1137718.1"/>
    <property type="molecule type" value="Genomic_DNA"/>
</dbReference>
<dbReference type="GO" id="GO:0005509">
    <property type="term" value="F:calcium ion binding"/>
    <property type="evidence" value="ECO:0007669"/>
    <property type="project" value="TreeGrafter"/>
</dbReference>
<evidence type="ECO:0000259" key="4">
    <source>
        <dbReference type="PROSITE" id="PS51210"/>
    </source>
</evidence>
<dbReference type="GO" id="GO:0047498">
    <property type="term" value="F:calcium-dependent phospholipase A2 activity"/>
    <property type="evidence" value="ECO:0007669"/>
    <property type="project" value="TreeGrafter"/>
</dbReference>